<dbReference type="CDD" id="cd07377">
    <property type="entry name" value="WHTH_GntR"/>
    <property type="match status" value="1"/>
</dbReference>
<dbReference type="Proteomes" id="UP000019222">
    <property type="component" value="Chromosome"/>
</dbReference>
<evidence type="ECO:0000256" key="2">
    <source>
        <dbReference type="ARBA" id="ARBA00023125"/>
    </source>
</evidence>
<dbReference type="SMART" id="SM00345">
    <property type="entry name" value="HTH_GNTR"/>
    <property type="match status" value="1"/>
</dbReference>
<feature type="domain" description="HTH gntR-type" evidence="4">
    <location>
        <begin position="1"/>
        <end position="68"/>
    </location>
</feature>
<dbReference type="PRINTS" id="PR00035">
    <property type="entry name" value="HTHGNTR"/>
</dbReference>
<gene>
    <name evidence="5" type="ORF">B843_09250</name>
</gene>
<dbReference type="Pfam" id="PF00392">
    <property type="entry name" value="GntR"/>
    <property type="match status" value="1"/>
</dbReference>
<evidence type="ECO:0000313" key="5">
    <source>
        <dbReference type="EMBL" id="AHI23235.1"/>
    </source>
</evidence>
<organism evidence="5 6">
    <name type="scientific">Corynebacterium vitaeruminis DSM 20294</name>
    <dbReference type="NCBI Taxonomy" id="1224164"/>
    <lineage>
        <taxon>Bacteria</taxon>
        <taxon>Bacillati</taxon>
        <taxon>Actinomycetota</taxon>
        <taxon>Actinomycetes</taxon>
        <taxon>Mycobacteriales</taxon>
        <taxon>Corynebacteriaceae</taxon>
        <taxon>Corynebacterium</taxon>
    </lineage>
</organism>
<dbReference type="eggNOG" id="COG1802">
    <property type="taxonomic scope" value="Bacteria"/>
</dbReference>
<dbReference type="InterPro" id="IPR036390">
    <property type="entry name" value="WH_DNA-bd_sf"/>
</dbReference>
<evidence type="ECO:0000256" key="1">
    <source>
        <dbReference type="ARBA" id="ARBA00023015"/>
    </source>
</evidence>
<dbReference type="PANTHER" id="PTHR43537:SF24">
    <property type="entry name" value="GLUCONATE OPERON TRANSCRIPTIONAL REPRESSOR"/>
    <property type="match status" value="1"/>
</dbReference>
<dbReference type="SMART" id="SM00895">
    <property type="entry name" value="FCD"/>
    <property type="match status" value="1"/>
</dbReference>
<reference evidence="5 6" key="1">
    <citation type="submission" date="2013-02" db="EMBL/GenBank/DDBJ databases">
        <title>The complete genome sequence of Corynebacterium vitaeruminis DSM 20294.</title>
        <authorList>
            <person name="Ruckert C."/>
            <person name="Albersmeier A."/>
            <person name="Kalinowski J."/>
        </authorList>
    </citation>
    <scope>NUCLEOTIDE SEQUENCE [LARGE SCALE GENOMIC DNA]</scope>
    <source>
        <strain evidence="6">ATCC 10234</strain>
    </source>
</reference>
<accession>W5Y2Y3</accession>
<dbReference type="InterPro" id="IPR036388">
    <property type="entry name" value="WH-like_DNA-bd_sf"/>
</dbReference>
<protein>
    <submittedName>
        <fullName evidence="5">HTH-type transcriptional regulator</fullName>
    </submittedName>
</protein>
<dbReference type="KEGG" id="cvt:B843_09250"/>
<dbReference type="SUPFAM" id="SSF48008">
    <property type="entry name" value="GntR ligand-binding domain-like"/>
    <property type="match status" value="1"/>
</dbReference>
<dbReference type="PANTHER" id="PTHR43537">
    <property type="entry name" value="TRANSCRIPTIONAL REGULATOR, GNTR FAMILY"/>
    <property type="match status" value="1"/>
</dbReference>
<dbReference type="InterPro" id="IPR008920">
    <property type="entry name" value="TF_FadR/GntR_C"/>
</dbReference>
<sequence length="208" mass="23081">MPAAERAYEHVKARIISGQLPGGEMISEGEIAAALEMSRTPVREAFLRLEVEGFLTLYPKRGAVVTPISADEVREVYEARLVIDRHAAAFLCEQPKATRRNVTNQLQHIVDKQNAALDAGDLAGYAGLDAEFHQTIMDHGGNSILAQLGHSLRERQQRFTATALRRNIATAREFVSSHARLIDALARGDRSAYDREITTHLNLSRNQL</sequence>
<dbReference type="AlphaFoldDB" id="W5Y2Y3"/>
<proteinExistence type="predicted"/>
<dbReference type="EMBL" id="CP004353">
    <property type="protein sequence ID" value="AHI23235.1"/>
    <property type="molecule type" value="Genomic_DNA"/>
</dbReference>
<dbReference type="Gene3D" id="1.10.10.10">
    <property type="entry name" value="Winged helix-like DNA-binding domain superfamily/Winged helix DNA-binding domain"/>
    <property type="match status" value="1"/>
</dbReference>
<dbReference type="Gene3D" id="1.20.120.530">
    <property type="entry name" value="GntR ligand-binding domain-like"/>
    <property type="match status" value="1"/>
</dbReference>
<dbReference type="InterPro" id="IPR011711">
    <property type="entry name" value="GntR_C"/>
</dbReference>
<dbReference type="GO" id="GO:0003700">
    <property type="term" value="F:DNA-binding transcription factor activity"/>
    <property type="evidence" value="ECO:0007669"/>
    <property type="project" value="InterPro"/>
</dbReference>
<evidence type="ECO:0000259" key="4">
    <source>
        <dbReference type="PROSITE" id="PS50949"/>
    </source>
</evidence>
<dbReference type="PROSITE" id="PS50949">
    <property type="entry name" value="HTH_GNTR"/>
    <property type="match status" value="1"/>
</dbReference>
<dbReference type="InterPro" id="IPR000524">
    <property type="entry name" value="Tscrpt_reg_HTH_GntR"/>
</dbReference>
<evidence type="ECO:0000313" key="6">
    <source>
        <dbReference type="Proteomes" id="UP000019222"/>
    </source>
</evidence>
<evidence type="ECO:0000256" key="3">
    <source>
        <dbReference type="ARBA" id="ARBA00023163"/>
    </source>
</evidence>
<name>W5Y2Y3_9CORY</name>
<dbReference type="PATRIC" id="fig|1224164.3.peg.1868"/>
<dbReference type="Pfam" id="PF07729">
    <property type="entry name" value="FCD"/>
    <property type="match status" value="1"/>
</dbReference>
<dbReference type="STRING" id="1224164.B843_09250"/>
<dbReference type="HOGENOM" id="CLU_017584_5_2_11"/>
<keyword evidence="1" id="KW-0805">Transcription regulation</keyword>
<keyword evidence="3" id="KW-0804">Transcription</keyword>
<keyword evidence="2" id="KW-0238">DNA-binding</keyword>
<dbReference type="SUPFAM" id="SSF46785">
    <property type="entry name" value="Winged helix' DNA-binding domain"/>
    <property type="match status" value="1"/>
</dbReference>
<dbReference type="GO" id="GO:0003677">
    <property type="term" value="F:DNA binding"/>
    <property type="evidence" value="ECO:0007669"/>
    <property type="project" value="UniProtKB-KW"/>
</dbReference>
<keyword evidence="6" id="KW-1185">Reference proteome</keyword>